<evidence type="ECO:0000313" key="2">
    <source>
        <dbReference type="Proteomes" id="UP001165101"/>
    </source>
</evidence>
<comment type="caution">
    <text evidence="1">The sequence shown here is derived from an EMBL/GenBank/DDBJ whole genome shotgun (WGS) entry which is preliminary data.</text>
</comment>
<keyword evidence="2" id="KW-1185">Reference proteome</keyword>
<organism evidence="1 2">
    <name type="scientific">Candida boidinii</name>
    <name type="common">Yeast</name>
    <dbReference type="NCBI Taxonomy" id="5477"/>
    <lineage>
        <taxon>Eukaryota</taxon>
        <taxon>Fungi</taxon>
        <taxon>Dikarya</taxon>
        <taxon>Ascomycota</taxon>
        <taxon>Saccharomycotina</taxon>
        <taxon>Pichiomycetes</taxon>
        <taxon>Pichiales</taxon>
        <taxon>Pichiaceae</taxon>
        <taxon>Ogataea</taxon>
        <taxon>Ogataea/Candida clade</taxon>
    </lineage>
</organism>
<protein>
    <submittedName>
        <fullName evidence="1">Unnamed protein product</fullName>
    </submittedName>
</protein>
<reference evidence="1" key="1">
    <citation type="submission" date="2023-04" db="EMBL/GenBank/DDBJ databases">
        <title>Candida boidinii NBRC 1967.</title>
        <authorList>
            <person name="Ichikawa N."/>
            <person name="Sato H."/>
            <person name="Tonouchi N."/>
        </authorList>
    </citation>
    <scope>NUCLEOTIDE SEQUENCE</scope>
    <source>
        <strain evidence="1">NBRC 1967</strain>
    </source>
</reference>
<sequence>MNLMGLPDGSYKWEEQTINKDGFVLKLKGTDTIAGSATELPSCVQNLMSWAEIPLEKAVQTVTNNPARSVFAEDRKGFLDVGCDADLTVLNSSGKILSVYKLGNEVYQAPTTSHL</sequence>
<evidence type="ECO:0000313" key="1">
    <source>
        <dbReference type="EMBL" id="GME99204.1"/>
    </source>
</evidence>
<dbReference type="Proteomes" id="UP001165101">
    <property type="component" value="Unassembled WGS sequence"/>
</dbReference>
<gene>
    <name evidence="1" type="ORF">Cboi01_000521600</name>
</gene>
<proteinExistence type="predicted"/>
<name>A0ACB5U0K9_CANBO</name>
<dbReference type="EMBL" id="BSXV01003872">
    <property type="protein sequence ID" value="GME99204.1"/>
    <property type="molecule type" value="Genomic_DNA"/>
</dbReference>
<accession>A0ACB5U0K9</accession>